<keyword evidence="2" id="KW-1185">Reference proteome</keyword>
<organism evidence="1 2">
    <name type="scientific">Nonomuraea phyllanthi</name>
    <dbReference type="NCBI Taxonomy" id="2219224"/>
    <lineage>
        <taxon>Bacteria</taxon>
        <taxon>Bacillati</taxon>
        <taxon>Actinomycetota</taxon>
        <taxon>Actinomycetes</taxon>
        <taxon>Streptosporangiales</taxon>
        <taxon>Streptosporangiaceae</taxon>
        <taxon>Nonomuraea</taxon>
    </lineage>
</organism>
<dbReference type="InterPro" id="IPR008929">
    <property type="entry name" value="Chondroitin_lyas"/>
</dbReference>
<dbReference type="SUPFAM" id="SSF48230">
    <property type="entry name" value="Chondroitin AC/alginate lyase"/>
    <property type="match status" value="1"/>
</dbReference>
<dbReference type="Gene3D" id="2.70.98.70">
    <property type="match status" value="1"/>
</dbReference>
<evidence type="ECO:0000313" key="1">
    <source>
        <dbReference type="EMBL" id="KAB8190901.1"/>
    </source>
</evidence>
<comment type="caution">
    <text evidence="1">The sequence shown here is derived from an EMBL/GenBank/DDBJ whole genome shotgun (WGS) entry which is preliminary data.</text>
</comment>
<protein>
    <recommendedName>
        <fullName evidence="3">Heparinase</fullName>
    </recommendedName>
</protein>
<accession>A0A5C4VZN9</accession>
<dbReference type="Gene3D" id="1.50.10.100">
    <property type="entry name" value="Chondroitin AC/alginate lyase"/>
    <property type="match status" value="1"/>
</dbReference>
<dbReference type="EMBL" id="VDLX02000014">
    <property type="protein sequence ID" value="KAB8190901.1"/>
    <property type="molecule type" value="Genomic_DNA"/>
</dbReference>
<name>A0A5C4VZN9_9ACTN</name>
<proteinExistence type="predicted"/>
<dbReference type="Proteomes" id="UP000312512">
    <property type="component" value="Unassembled WGS sequence"/>
</dbReference>
<sequence>MLDHVLSGLEREIREVAASDEPLPTLPWSAFREFRLTGDRLGYERRYFGRRARLAALAARALLDPAAGTRELDDVVWATCDEYTWVLPAHQRMPVDLFACETAHTLAEIAPRLDPEVGGRARAEVVRRVLDRFLDPRPMEWEGFANNWEAVCAGAAGMAALAVLDDPAPVVERCRAAMRRFLDGYGADGGCVEGVEYWVYGFGYFVYFAEALREHAGEDLLDDPKVAEMAAFPHRVRFADGGHVPFSDTTPDTFLPAGLLSRLAERFGTPGPDVVPSFHADHCYRWAHLSRTLAWSRPGGGGPLETTSYLPDLAWVIDRGAGRYAFAAKGGHNDEPHNHDDLGHFVLRVAGRNVLDDLGAGEYTRDYFTDKRYTFLHPSAEGHSLPVVGGVPQRGGRAEVLEYAETPDGVVFALDLGSAYPSRVIRRFRWHRHGRLDLRDKFTGEHAVEEVFVSRVRPEPRGSQVSWGGLVVLDHPGFAATVEAIDTRDHFGRPDTVYRLRLRVPPGHPAVDLRFTCH</sequence>
<reference evidence="1 2" key="1">
    <citation type="submission" date="2019-10" db="EMBL/GenBank/DDBJ databases">
        <title>Nonomuraea sp. nov., isolated from Phyllanthus amarus.</title>
        <authorList>
            <person name="Klykleung N."/>
            <person name="Tanasupawat S."/>
        </authorList>
    </citation>
    <scope>NUCLEOTIDE SEQUENCE [LARGE SCALE GENOMIC DNA]</scope>
    <source>
        <strain evidence="1 2">PA1-10</strain>
    </source>
</reference>
<gene>
    <name evidence="1" type="ORF">FH608_033175</name>
</gene>
<dbReference type="RefSeq" id="WP_139634310.1">
    <property type="nucleotide sequence ID" value="NZ_VDLX02000014.1"/>
</dbReference>
<evidence type="ECO:0000313" key="2">
    <source>
        <dbReference type="Proteomes" id="UP000312512"/>
    </source>
</evidence>
<dbReference type="AlphaFoldDB" id="A0A5C4VZN9"/>
<evidence type="ECO:0008006" key="3">
    <source>
        <dbReference type="Google" id="ProtNLM"/>
    </source>
</evidence>
<dbReference type="OrthoDB" id="9793856at2"/>